<protein>
    <submittedName>
        <fullName evidence="1">Uncharacterized protein</fullName>
    </submittedName>
</protein>
<name>A0A428N2Z7_9BACI</name>
<proteinExistence type="predicted"/>
<evidence type="ECO:0000313" key="1">
    <source>
        <dbReference type="EMBL" id="RSL32642.1"/>
    </source>
</evidence>
<sequence>MLNKWFVIVYRERWAESYEINNTHTTITHCSTKEQAARAISDMNGNISQKVLNVFQLDEDGGTVPYEVTLKGFELELVPLYEVRGG</sequence>
<evidence type="ECO:0000313" key="2">
    <source>
        <dbReference type="Proteomes" id="UP000275076"/>
    </source>
</evidence>
<dbReference type="EMBL" id="RBVX01000013">
    <property type="protein sequence ID" value="RSL32642.1"/>
    <property type="molecule type" value="Genomic_DNA"/>
</dbReference>
<keyword evidence="2" id="KW-1185">Reference proteome</keyword>
<dbReference type="AlphaFoldDB" id="A0A428N2Z7"/>
<dbReference type="Proteomes" id="UP000275076">
    <property type="component" value="Unassembled WGS sequence"/>
</dbReference>
<dbReference type="RefSeq" id="WP_125556562.1">
    <property type="nucleotide sequence ID" value="NZ_RBVX01000013.1"/>
</dbReference>
<reference evidence="1 2" key="1">
    <citation type="submission" date="2018-10" db="EMBL/GenBank/DDBJ databases">
        <title>Draft genome sequence of Bacillus salarius IM0101, isolated from a hypersaline soil in Inner Mongolia, China.</title>
        <authorList>
            <person name="Yamprayoonswat W."/>
            <person name="Boonvisut S."/>
            <person name="Jumpathong W."/>
            <person name="Sittihan S."/>
            <person name="Ruangsuj P."/>
            <person name="Wanthongcharoen S."/>
            <person name="Thongpramul N."/>
            <person name="Pimmason S."/>
            <person name="Yu B."/>
            <person name="Yasawong M."/>
        </authorList>
    </citation>
    <scope>NUCLEOTIDE SEQUENCE [LARGE SCALE GENOMIC DNA]</scope>
    <source>
        <strain evidence="1 2">IM0101</strain>
    </source>
</reference>
<accession>A0A428N2Z7</accession>
<organism evidence="1 2">
    <name type="scientific">Salibacterium salarium</name>
    <dbReference type="NCBI Taxonomy" id="284579"/>
    <lineage>
        <taxon>Bacteria</taxon>
        <taxon>Bacillati</taxon>
        <taxon>Bacillota</taxon>
        <taxon>Bacilli</taxon>
        <taxon>Bacillales</taxon>
        <taxon>Bacillaceae</taxon>
    </lineage>
</organism>
<gene>
    <name evidence="1" type="ORF">D7Z54_14420</name>
</gene>
<comment type="caution">
    <text evidence="1">The sequence shown here is derived from an EMBL/GenBank/DDBJ whole genome shotgun (WGS) entry which is preliminary data.</text>
</comment>